<sequence length="237" mass="28078">MAALKKVDPSIPVEGCHIFNKLPGEMRNKIWELSFTNIEQVVDLECPSPPTKSLLLTCKKINSEARGLYQDAYRAYWTTSPFQITITSQEYNEKYNETRRRRAVWDDSPEYQTLLRHRRDITDVTVVLLCTEREKVFKCVRESMFLDEKGICKASIKLKSNFEAHWKGHTEYGLHCPRVLSSEVADTWLQEMQDKSGMEARLYMDDEFRSMDREVEIMLRRVRLEDVLRRLDRFRQV</sequence>
<proteinExistence type="predicted"/>
<dbReference type="EMBL" id="BOLY01000003">
    <property type="protein sequence ID" value="GIZ42830.1"/>
    <property type="molecule type" value="Genomic_DNA"/>
</dbReference>
<gene>
    <name evidence="2" type="ORF">CKM354_000608400</name>
</gene>
<evidence type="ECO:0000259" key="1">
    <source>
        <dbReference type="Pfam" id="PF20150"/>
    </source>
</evidence>
<dbReference type="InterPro" id="IPR045518">
    <property type="entry name" value="2EXR"/>
</dbReference>
<feature type="domain" description="2EXR" evidence="1">
    <location>
        <begin position="17"/>
        <end position="79"/>
    </location>
</feature>
<organism evidence="2 3">
    <name type="scientific">Cercospora kikuchii</name>
    <dbReference type="NCBI Taxonomy" id="84275"/>
    <lineage>
        <taxon>Eukaryota</taxon>
        <taxon>Fungi</taxon>
        <taxon>Dikarya</taxon>
        <taxon>Ascomycota</taxon>
        <taxon>Pezizomycotina</taxon>
        <taxon>Dothideomycetes</taxon>
        <taxon>Dothideomycetidae</taxon>
        <taxon>Mycosphaerellales</taxon>
        <taxon>Mycosphaerellaceae</taxon>
        <taxon>Cercospora</taxon>
    </lineage>
</organism>
<evidence type="ECO:0000313" key="3">
    <source>
        <dbReference type="Proteomes" id="UP000825890"/>
    </source>
</evidence>
<name>A0A9P3CLS9_9PEZI</name>
<accession>A0A9P3CLS9</accession>
<dbReference type="OrthoDB" id="5413827at2759"/>
<dbReference type="AlphaFoldDB" id="A0A9P3CLS9"/>
<keyword evidence="3" id="KW-1185">Reference proteome</keyword>
<dbReference type="Pfam" id="PF20150">
    <property type="entry name" value="2EXR"/>
    <property type="match status" value="1"/>
</dbReference>
<comment type="caution">
    <text evidence="2">The sequence shown here is derived from an EMBL/GenBank/DDBJ whole genome shotgun (WGS) entry which is preliminary data.</text>
</comment>
<protein>
    <recommendedName>
        <fullName evidence="1">2EXR domain-containing protein</fullName>
    </recommendedName>
</protein>
<evidence type="ECO:0000313" key="2">
    <source>
        <dbReference type="EMBL" id="GIZ42830.1"/>
    </source>
</evidence>
<reference evidence="2 3" key="1">
    <citation type="submission" date="2021-01" db="EMBL/GenBank/DDBJ databases">
        <title>Cercospora kikuchii MAFF 305040 whole genome shotgun sequence.</title>
        <authorList>
            <person name="Kashiwa T."/>
            <person name="Suzuki T."/>
        </authorList>
    </citation>
    <scope>NUCLEOTIDE SEQUENCE [LARGE SCALE GENOMIC DNA]</scope>
    <source>
        <strain evidence="2 3">MAFF 305040</strain>
    </source>
</reference>
<dbReference type="Proteomes" id="UP000825890">
    <property type="component" value="Unassembled WGS sequence"/>
</dbReference>
<dbReference type="RefSeq" id="XP_044657317.1">
    <property type="nucleotide sequence ID" value="XM_044801382.1"/>
</dbReference>
<dbReference type="GeneID" id="68291659"/>